<dbReference type="Pfam" id="PF00440">
    <property type="entry name" value="TetR_N"/>
    <property type="match status" value="1"/>
</dbReference>
<proteinExistence type="predicted"/>
<feature type="domain" description="HTH tetR-type" evidence="7">
    <location>
        <begin position="3"/>
        <end position="63"/>
    </location>
</feature>
<evidence type="ECO:0000259" key="7">
    <source>
        <dbReference type="PROSITE" id="PS50977"/>
    </source>
</evidence>
<dbReference type="STRING" id="168276.SAMN05444580_105203"/>
<keyword evidence="2" id="KW-0805">Transcription regulation</keyword>
<dbReference type="RefSeq" id="WP_072842530.1">
    <property type="nucleotide sequence ID" value="NZ_FNAB01000005.1"/>
</dbReference>
<dbReference type="SUPFAM" id="SSF48498">
    <property type="entry name" value="Tetracyclin repressor-like, C-terminal domain"/>
    <property type="match status" value="1"/>
</dbReference>
<dbReference type="AlphaFoldDB" id="A0A1G6W073"/>
<dbReference type="Gene3D" id="1.10.357.10">
    <property type="entry name" value="Tetracycline Repressor, domain 2"/>
    <property type="match status" value="1"/>
</dbReference>
<evidence type="ECO:0000256" key="3">
    <source>
        <dbReference type="ARBA" id="ARBA00023125"/>
    </source>
</evidence>
<accession>A0A1G6W073</accession>
<dbReference type="InterPro" id="IPR036271">
    <property type="entry name" value="Tet_transcr_reg_TetR-rel_C_sf"/>
</dbReference>
<feature type="coiled-coil region" evidence="6">
    <location>
        <begin position="221"/>
        <end position="248"/>
    </location>
</feature>
<evidence type="ECO:0000256" key="1">
    <source>
        <dbReference type="ARBA" id="ARBA00022491"/>
    </source>
</evidence>
<dbReference type="PANTHER" id="PTHR30055">
    <property type="entry name" value="HTH-TYPE TRANSCRIPTIONAL REGULATOR RUTR"/>
    <property type="match status" value="1"/>
</dbReference>
<evidence type="ECO:0000313" key="9">
    <source>
        <dbReference type="Proteomes" id="UP000199417"/>
    </source>
</evidence>
<dbReference type="InterPro" id="IPR009057">
    <property type="entry name" value="Homeodomain-like_sf"/>
</dbReference>
<dbReference type="GO" id="GO:0000976">
    <property type="term" value="F:transcription cis-regulatory region binding"/>
    <property type="evidence" value="ECO:0007669"/>
    <property type="project" value="TreeGrafter"/>
</dbReference>
<organism evidence="8 9">
    <name type="scientific">Rhodococcus tukisamuensis</name>
    <dbReference type="NCBI Taxonomy" id="168276"/>
    <lineage>
        <taxon>Bacteria</taxon>
        <taxon>Bacillati</taxon>
        <taxon>Actinomycetota</taxon>
        <taxon>Actinomycetes</taxon>
        <taxon>Mycobacteriales</taxon>
        <taxon>Nocardiaceae</taxon>
        <taxon>Rhodococcus</taxon>
    </lineage>
</organism>
<evidence type="ECO:0000256" key="2">
    <source>
        <dbReference type="ARBA" id="ARBA00023015"/>
    </source>
</evidence>
<sequence length="251" mass="27317">MSTARRDEILLHAAQLFCERGVAGTTVRDIADAVGILSGSLYHYFGSKDAIALEIVVTFLDDLNERYEATTDPALSARERLSQMVAQSFAAAADHPFATEIYQNEGWLSAQPAESRIATSVARAHDFWRSAIGLGVAEGELRDDIDPEHFHRMIRESVWSTVRLSRPTLRESAEQLRHELITVFLDGFASPGAARPAAGPRRPVAPVAADVGSADRAVAGADAGADDLAELRRDLRELKDAVRALQRGREG</sequence>
<dbReference type="Gene3D" id="1.10.10.60">
    <property type="entry name" value="Homeodomain-like"/>
    <property type="match status" value="1"/>
</dbReference>
<dbReference type="Proteomes" id="UP000199417">
    <property type="component" value="Unassembled WGS sequence"/>
</dbReference>
<keyword evidence="9" id="KW-1185">Reference proteome</keyword>
<evidence type="ECO:0000256" key="4">
    <source>
        <dbReference type="ARBA" id="ARBA00023163"/>
    </source>
</evidence>
<evidence type="ECO:0000256" key="6">
    <source>
        <dbReference type="SAM" id="Coils"/>
    </source>
</evidence>
<gene>
    <name evidence="8" type="ORF">SAMN05444580_105203</name>
</gene>
<name>A0A1G6W073_9NOCA</name>
<dbReference type="EMBL" id="FNAB01000005">
    <property type="protein sequence ID" value="SDD59282.1"/>
    <property type="molecule type" value="Genomic_DNA"/>
</dbReference>
<reference evidence="8 9" key="1">
    <citation type="submission" date="2016-10" db="EMBL/GenBank/DDBJ databases">
        <authorList>
            <person name="de Groot N.N."/>
        </authorList>
    </citation>
    <scope>NUCLEOTIDE SEQUENCE [LARGE SCALE GENOMIC DNA]</scope>
    <source>
        <strain evidence="8 9">JCM 11308</strain>
    </source>
</reference>
<dbReference type="PROSITE" id="PS50977">
    <property type="entry name" value="HTH_TETR_2"/>
    <property type="match status" value="1"/>
</dbReference>
<feature type="DNA-binding region" description="H-T-H motif" evidence="5">
    <location>
        <begin position="26"/>
        <end position="45"/>
    </location>
</feature>
<keyword evidence="3 5" id="KW-0238">DNA-binding</keyword>
<evidence type="ECO:0000256" key="5">
    <source>
        <dbReference type="PROSITE-ProRule" id="PRU00335"/>
    </source>
</evidence>
<evidence type="ECO:0000313" key="8">
    <source>
        <dbReference type="EMBL" id="SDD59282.1"/>
    </source>
</evidence>
<dbReference type="PRINTS" id="PR00455">
    <property type="entry name" value="HTHTETR"/>
</dbReference>
<protein>
    <submittedName>
        <fullName evidence="8">DNA-binding transcriptional regulator, AcrR family</fullName>
    </submittedName>
</protein>
<dbReference type="GO" id="GO:0003700">
    <property type="term" value="F:DNA-binding transcription factor activity"/>
    <property type="evidence" value="ECO:0007669"/>
    <property type="project" value="TreeGrafter"/>
</dbReference>
<dbReference type="SUPFAM" id="SSF46689">
    <property type="entry name" value="Homeodomain-like"/>
    <property type="match status" value="1"/>
</dbReference>
<keyword evidence="6" id="KW-0175">Coiled coil</keyword>
<dbReference type="InterPro" id="IPR001647">
    <property type="entry name" value="HTH_TetR"/>
</dbReference>
<keyword evidence="4" id="KW-0804">Transcription</keyword>
<keyword evidence="1" id="KW-0678">Repressor</keyword>
<dbReference type="PANTHER" id="PTHR30055:SF175">
    <property type="entry name" value="HTH-TYPE TRANSCRIPTIONAL REPRESSOR KSTR2"/>
    <property type="match status" value="1"/>
</dbReference>
<dbReference type="InterPro" id="IPR050109">
    <property type="entry name" value="HTH-type_TetR-like_transc_reg"/>
</dbReference>